<dbReference type="Proteomes" id="UP000199495">
    <property type="component" value="Unassembled WGS sequence"/>
</dbReference>
<name>A0A1G7U2X2_9HYPH</name>
<dbReference type="SUPFAM" id="SSF52172">
    <property type="entry name" value="CheY-like"/>
    <property type="match status" value="1"/>
</dbReference>
<evidence type="ECO:0000313" key="4">
    <source>
        <dbReference type="Proteomes" id="UP000199495"/>
    </source>
</evidence>
<dbReference type="GO" id="GO:0000160">
    <property type="term" value="P:phosphorelay signal transduction system"/>
    <property type="evidence" value="ECO:0007669"/>
    <property type="project" value="InterPro"/>
</dbReference>
<reference evidence="3 4" key="1">
    <citation type="submission" date="2016-10" db="EMBL/GenBank/DDBJ databases">
        <authorList>
            <person name="de Groot N.N."/>
        </authorList>
    </citation>
    <scope>NUCLEOTIDE SEQUENCE [LARGE SCALE GENOMIC DNA]</scope>
    <source>
        <strain evidence="3 4">CGMCC 1.10267</strain>
    </source>
</reference>
<dbReference type="SMART" id="SM00448">
    <property type="entry name" value="REC"/>
    <property type="match status" value="1"/>
</dbReference>
<keyword evidence="1" id="KW-0597">Phosphoprotein</keyword>
<evidence type="ECO:0000256" key="1">
    <source>
        <dbReference type="PROSITE-ProRule" id="PRU00169"/>
    </source>
</evidence>
<dbReference type="InterPro" id="IPR001789">
    <property type="entry name" value="Sig_transdc_resp-reg_receiver"/>
</dbReference>
<protein>
    <submittedName>
        <fullName evidence="3">Response regulator receiver domain-containing protein</fullName>
    </submittedName>
</protein>
<keyword evidence="4" id="KW-1185">Reference proteome</keyword>
<dbReference type="InterPro" id="IPR011006">
    <property type="entry name" value="CheY-like_superfamily"/>
</dbReference>
<gene>
    <name evidence="3" type="ORF">SAMN04487974_102511</name>
</gene>
<sequence length="127" mass="13718">MDVSAGMLAGKRVLVVEDEVMIAYDVAASLTEAGALVVGPCTTVEQAYTVAQTEEIDVALLDVDVAGREVFPVAEVLDRRRIAFMFYTGRPQRERLTADFAHAPVCTKPVRLETLVEALAVLARVPA</sequence>
<feature type="domain" description="Response regulatory" evidence="2">
    <location>
        <begin position="12"/>
        <end position="123"/>
    </location>
</feature>
<dbReference type="PROSITE" id="PS50110">
    <property type="entry name" value="RESPONSE_REGULATORY"/>
    <property type="match status" value="1"/>
</dbReference>
<dbReference type="STRING" id="440168.SAMN04487974_102511"/>
<dbReference type="Gene3D" id="3.40.50.2300">
    <property type="match status" value="1"/>
</dbReference>
<dbReference type="EMBL" id="FNCS01000002">
    <property type="protein sequence ID" value="SDG41843.1"/>
    <property type="molecule type" value="Genomic_DNA"/>
</dbReference>
<organism evidence="3 4">
    <name type="scientific">Pelagibacterium luteolum</name>
    <dbReference type="NCBI Taxonomy" id="440168"/>
    <lineage>
        <taxon>Bacteria</taxon>
        <taxon>Pseudomonadati</taxon>
        <taxon>Pseudomonadota</taxon>
        <taxon>Alphaproteobacteria</taxon>
        <taxon>Hyphomicrobiales</taxon>
        <taxon>Devosiaceae</taxon>
        <taxon>Pelagibacterium</taxon>
    </lineage>
</organism>
<feature type="modified residue" description="4-aspartylphosphate" evidence="1">
    <location>
        <position position="62"/>
    </location>
</feature>
<proteinExistence type="predicted"/>
<accession>A0A1G7U2X2</accession>
<evidence type="ECO:0000313" key="3">
    <source>
        <dbReference type="EMBL" id="SDG41843.1"/>
    </source>
</evidence>
<dbReference type="OrthoDB" id="582170at2"/>
<dbReference type="AlphaFoldDB" id="A0A1G7U2X2"/>
<evidence type="ECO:0000259" key="2">
    <source>
        <dbReference type="PROSITE" id="PS50110"/>
    </source>
</evidence>